<accession>A0ACB8RWM3</accession>
<comment type="caution">
    <text evidence="1">The sequence shown here is derived from an EMBL/GenBank/DDBJ whole genome shotgun (WGS) entry which is preliminary data.</text>
</comment>
<protein>
    <submittedName>
        <fullName evidence="1">Uncharacterized protein</fullName>
    </submittedName>
</protein>
<proteinExistence type="predicted"/>
<organism evidence="1 2">
    <name type="scientific">Auriscalpium vulgare</name>
    <dbReference type="NCBI Taxonomy" id="40419"/>
    <lineage>
        <taxon>Eukaryota</taxon>
        <taxon>Fungi</taxon>
        <taxon>Dikarya</taxon>
        <taxon>Basidiomycota</taxon>
        <taxon>Agaricomycotina</taxon>
        <taxon>Agaricomycetes</taxon>
        <taxon>Russulales</taxon>
        <taxon>Auriscalpiaceae</taxon>
        <taxon>Auriscalpium</taxon>
    </lineage>
</organism>
<evidence type="ECO:0000313" key="1">
    <source>
        <dbReference type="EMBL" id="KAI0048440.1"/>
    </source>
</evidence>
<dbReference type="EMBL" id="MU275886">
    <property type="protein sequence ID" value="KAI0048440.1"/>
    <property type="molecule type" value="Genomic_DNA"/>
</dbReference>
<dbReference type="Proteomes" id="UP000814033">
    <property type="component" value="Unassembled WGS sequence"/>
</dbReference>
<reference evidence="1" key="1">
    <citation type="submission" date="2021-02" db="EMBL/GenBank/DDBJ databases">
        <authorList>
            <consortium name="DOE Joint Genome Institute"/>
            <person name="Ahrendt S."/>
            <person name="Looney B.P."/>
            <person name="Miyauchi S."/>
            <person name="Morin E."/>
            <person name="Drula E."/>
            <person name="Courty P.E."/>
            <person name="Chicoki N."/>
            <person name="Fauchery L."/>
            <person name="Kohler A."/>
            <person name="Kuo A."/>
            <person name="Labutti K."/>
            <person name="Pangilinan J."/>
            <person name="Lipzen A."/>
            <person name="Riley R."/>
            <person name="Andreopoulos W."/>
            <person name="He G."/>
            <person name="Johnson J."/>
            <person name="Barry K.W."/>
            <person name="Grigoriev I.V."/>
            <person name="Nagy L."/>
            <person name="Hibbett D."/>
            <person name="Henrissat B."/>
            <person name="Matheny P.B."/>
            <person name="Labbe J."/>
            <person name="Martin F."/>
        </authorList>
    </citation>
    <scope>NUCLEOTIDE SEQUENCE</scope>
    <source>
        <strain evidence="1">FP105234-sp</strain>
    </source>
</reference>
<gene>
    <name evidence="1" type="ORF">FA95DRAFT_1037009</name>
</gene>
<sequence>MVVPSEGDKLVSTLTAEFITAVAHKLSIKHRYDKATNDQEWMRNQVDRYSKSMLDEQRTEIITGLGDLDLERLKINVKDSGFLGVLTVRKYRKVRRYQKATQEMKERVRVASDYARIVEMQELLRQQNLNDASGQAEVNSEAPTEPEPAMEPVSEPATEPEPALPNSDTGSHTKFSFIATENSPSGDTKIAMQAIVENDENHLYTATFTKRNSEIKDMHDATTGTFVPT</sequence>
<keyword evidence="2" id="KW-1185">Reference proteome</keyword>
<name>A0ACB8RWM3_9AGAM</name>
<reference evidence="1" key="2">
    <citation type="journal article" date="2022" name="New Phytol.">
        <title>Evolutionary transition to the ectomycorrhizal habit in the genomes of a hyperdiverse lineage of mushroom-forming fungi.</title>
        <authorList>
            <person name="Looney B."/>
            <person name="Miyauchi S."/>
            <person name="Morin E."/>
            <person name="Drula E."/>
            <person name="Courty P.E."/>
            <person name="Kohler A."/>
            <person name="Kuo A."/>
            <person name="LaButti K."/>
            <person name="Pangilinan J."/>
            <person name="Lipzen A."/>
            <person name="Riley R."/>
            <person name="Andreopoulos W."/>
            <person name="He G."/>
            <person name="Johnson J."/>
            <person name="Nolan M."/>
            <person name="Tritt A."/>
            <person name="Barry K.W."/>
            <person name="Grigoriev I.V."/>
            <person name="Nagy L.G."/>
            <person name="Hibbett D."/>
            <person name="Henrissat B."/>
            <person name="Matheny P.B."/>
            <person name="Labbe J."/>
            <person name="Martin F.M."/>
        </authorList>
    </citation>
    <scope>NUCLEOTIDE SEQUENCE</scope>
    <source>
        <strain evidence="1">FP105234-sp</strain>
    </source>
</reference>
<evidence type="ECO:0000313" key="2">
    <source>
        <dbReference type="Proteomes" id="UP000814033"/>
    </source>
</evidence>